<dbReference type="OrthoDB" id="5584477at2759"/>
<dbReference type="SUPFAM" id="SSF56112">
    <property type="entry name" value="Protein kinase-like (PK-like)"/>
    <property type="match status" value="1"/>
</dbReference>
<dbReference type="InterPro" id="IPR011009">
    <property type="entry name" value="Kinase-like_dom_sf"/>
</dbReference>
<dbReference type="AlphaFoldDB" id="A0A0D0A1J2"/>
<sequence length="320" mass="36748">MPGRATAVVPVESVALSALVPQLPHYNPHNPTDKLVAKLYWPEEARKSEVDILQKVYEIATKDEEGKVKRHVPELVWSRMFEDTSASNIRRALGIDDAETGRRVFDIIVFRELLPITKLSRDEFLSAWWQIVVCHYVLWKNGVHHRDISPSNLMVYKTSDGRWIGVLNDFDLSTTRDDHLGQERTGTVPFMTLDLLTEEAIEGQVKHLYQHDVESFIWVLTWVCICYEDGEYIGKGTELHDWLKVDARGCFSLKSGFLNDGRKTIEPSSSHEVIWGVARSCLLAIAQHYVPEEVPILEDQAVFEAWLKTKMLGENRQRSY</sequence>
<dbReference type="PANTHER" id="PTHR38248">
    <property type="entry name" value="FUNK1 6"/>
    <property type="match status" value="1"/>
</dbReference>
<keyword evidence="3" id="KW-1185">Reference proteome</keyword>
<evidence type="ECO:0000313" key="2">
    <source>
        <dbReference type="EMBL" id="KIK35621.1"/>
    </source>
</evidence>
<dbReference type="InterPro" id="IPR040976">
    <property type="entry name" value="Pkinase_fungal"/>
</dbReference>
<organism evidence="2 3">
    <name type="scientific">Suillus luteus UH-Slu-Lm8-n1</name>
    <dbReference type="NCBI Taxonomy" id="930992"/>
    <lineage>
        <taxon>Eukaryota</taxon>
        <taxon>Fungi</taxon>
        <taxon>Dikarya</taxon>
        <taxon>Basidiomycota</taxon>
        <taxon>Agaricomycotina</taxon>
        <taxon>Agaricomycetes</taxon>
        <taxon>Agaricomycetidae</taxon>
        <taxon>Boletales</taxon>
        <taxon>Suillineae</taxon>
        <taxon>Suillaceae</taxon>
        <taxon>Suillus</taxon>
    </lineage>
</organism>
<dbReference type="Gene3D" id="1.10.510.10">
    <property type="entry name" value="Transferase(Phosphotransferase) domain 1"/>
    <property type="match status" value="1"/>
</dbReference>
<evidence type="ECO:0000313" key="3">
    <source>
        <dbReference type="Proteomes" id="UP000054485"/>
    </source>
</evidence>
<dbReference type="Proteomes" id="UP000054485">
    <property type="component" value="Unassembled WGS sequence"/>
</dbReference>
<dbReference type="HOGENOM" id="CLU_045218_0_0_1"/>
<dbReference type="STRING" id="930992.A0A0D0A1J2"/>
<evidence type="ECO:0000259" key="1">
    <source>
        <dbReference type="Pfam" id="PF17667"/>
    </source>
</evidence>
<dbReference type="Pfam" id="PF17667">
    <property type="entry name" value="Pkinase_fungal"/>
    <property type="match status" value="1"/>
</dbReference>
<name>A0A0D0A1J2_9AGAM</name>
<dbReference type="PANTHER" id="PTHR38248:SF2">
    <property type="entry name" value="FUNK1 11"/>
    <property type="match status" value="1"/>
</dbReference>
<dbReference type="InParanoid" id="A0A0D0A1J2"/>
<gene>
    <name evidence="2" type="ORF">CY34DRAFT_95771</name>
</gene>
<dbReference type="EMBL" id="KN835604">
    <property type="protein sequence ID" value="KIK35621.1"/>
    <property type="molecule type" value="Genomic_DNA"/>
</dbReference>
<protein>
    <recommendedName>
        <fullName evidence="1">Fungal-type protein kinase domain-containing protein</fullName>
    </recommendedName>
</protein>
<feature type="domain" description="Fungal-type protein kinase" evidence="1">
    <location>
        <begin position="32"/>
        <end position="224"/>
    </location>
</feature>
<accession>A0A0D0A1J2</accession>
<reference evidence="2 3" key="1">
    <citation type="submission" date="2014-04" db="EMBL/GenBank/DDBJ databases">
        <authorList>
            <consortium name="DOE Joint Genome Institute"/>
            <person name="Kuo A."/>
            <person name="Ruytinx J."/>
            <person name="Rineau F."/>
            <person name="Colpaert J."/>
            <person name="Kohler A."/>
            <person name="Nagy L.G."/>
            <person name="Floudas D."/>
            <person name="Copeland A."/>
            <person name="Barry K.W."/>
            <person name="Cichocki N."/>
            <person name="Veneault-Fourrey C."/>
            <person name="LaButti K."/>
            <person name="Lindquist E.A."/>
            <person name="Lipzen A."/>
            <person name="Lundell T."/>
            <person name="Morin E."/>
            <person name="Murat C."/>
            <person name="Sun H."/>
            <person name="Tunlid A."/>
            <person name="Henrissat B."/>
            <person name="Grigoriev I.V."/>
            <person name="Hibbett D.S."/>
            <person name="Martin F."/>
            <person name="Nordberg H.P."/>
            <person name="Cantor M.N."/>
            <person name="Hua S.X."/>
        </authorList>
    </citation>
    <scope>NUCLEOTIDE SEQUENCE [LARGE SCALE GENOMIC DNA]</scope>
    <source>
        <strain evidence="2 3">UH-Slu-Lm8-n1</strain>
    </source>
</reference>
<reference evidence="3" key="2">
    <citation type="submission" date="2015-01" db="EMBL/GenBank/DDBJ databases">
        <title>Evolutionary Origins and Diversification of the Mycorrhizal Mutualists.</title>
        <authorList>
            <consortium name="DOE Joint Genome Institute"/>
            <consortium name="Mycorrhizal Genomics Consortium"/>
            <person name="Kohler A."/>
            <person name="Kuo A."/>
            <person name="Nagy L.G."/>
            <person name="Floudas D."/>
            <person name="Copeland A."/>
            <person name="Barry K.W."/>
            <person name="Cichocki N."/>
            <person name="Veneault-Fourrey C."/>
            <person name="LaButti K."/>
            <person name="Lindquist E.A."/>
            <person name="Lipzen A."/>
            <person name="Lundell T."/>
            <person name="Morin E."/>
            <person name="Murat C."/>
            <person name="Riley R."/>
            <person name="Ohm R."/>
            <person name="Sun H."/>
            <person name="Tunlid A."/>
            <person name="Henrissat B."/>
            <person name="Grigoriev I.V."/>
            <person name="Hibbett D.S."/>
            <person name="Martin F."/>
        </authorList>
    </citation>
    <scope>NUCLEOTIDE SEQUENCE [LARGE SCALE GENOMIC DNA]</scope>
    <source>
        <strain evidence="3">UH-Slu-Lm8-n1</strain>
    </source>
</reference>
<proteinExistence type="predicted"/>